<name>A0AAN7UVC8_9PEZI</name>
<keyword evidence="2" id="KW-0812">Transmembrane</keyword>
<feature type="region of interest" description="Disordered" evidence="1">
    <location>
        <begin position="1"/>
        <end position="31"/>
    </location>
</feature>
<comment type="caution">
    <text evidence="3">The sequence shown here is derived from an EMBL/GenBank/DDBJ whole genome shotgun (WGS) entry which is preliminary data.</text>
</comment>
<evidence type="ECO:0000313" key="4">
    <source>
        <dbReference type="Proteomes" id="UP001305414"/>
    </source>
</evidence>
<evidence type="ECO:0000313" key="3">
    <source>
        <dbReference type="EMBL" id="KAK5632726.1"/>
    </source>
</evidence>
<reference evidence="3 4" key="1">
    <citation type="submission" date="2023-10" db="EMBL/GenBank/DDBJ databases">
        <title>Draft genome sequence of Xylaria bambusicola isolate GMP-LS, the root and basal stem rot pathogen of sugarcane in Indonesia.</title>
        <authorList>
            <person name="Selvaraj P."/>
            <person name="Muralishankar V."/>
            <person name="Muruganantham S."/>
            <person name="Sp S."/>
            <person name="Haryani S."/>
            <person name="Lau K.J.X."/>
            <person name="Naqvi N.I."/>
        </authorList>
    </citation>
    <scope>NUCLEOTIDE SEQUENCE [LARGE SCALE GENOMIC DNA]</scope>
    <source>
        <strain evidence="3">GMP-LS</strain>
    </source>
</reference>
<evidence type="ECO:0000256" key="1">
    <source>
        <dbReference type="SAM" id="MobiDB-lite"/>
    </source>
</evidence>
<organism evidence="3 4">
    <name type="scientific">Xylaria bambusicola</name>
    <dbReference type="NCBI Taxonomy" id="326684"/>
    <lineage>
        <taxon>Eukaryota</taxon>
        <taxon>Fungi</taxon>
        <taxon>Dikarya</taxon>
        <taxon>Ascomycota</taxon>
        <taxon>Pezizomycotina</taxon>
        <taxon>Sordariomycetes</taxon>
        <taxon>Xylariomycetidae</taxon>
        <taxon>Xylariales</taxon>
        <taxon>Xylariaceae</taxon>
        <taxon>Xylaria</taxon>
    </lineage>
</organism>
<feature type="compositionally biased region" description="Low complexity" evidence="1">
    <location>
        <begin position="18"/>
        <end position="31"/>
    </location>
</feature>
<keyword evidence="2" id="KW-0472">Membrane</keyword>
<dbReference type="AlphaFoldDB" id="A0AAN7UVC8"/>
<gene>
    <name evidence="3" type="ORF">RRF57_008440</name>
</gene>
<protein>
    <submittedName>
        <fullName evidence="3">Uncharacterized protein</fullName>
    </submittedName>
</protein>
<feature type="transmembrane region" description="Helical" evidence="2">
    <location>
        <begin position="290"/>
        <end position="310"/>
    </location>
</feature>
<accession>A0AAN7UVC8</accession>
<evidence type="ECO:0000256" key="2">
    <source>
        <dbReference type="SAM" id="Phobius"/>
    </source>
</evidence>
<keyword evidence="2" id="KW-1133">Transmembrane helix</keyword>
<dbReference type="EMBL" id="JAWHQM010000026">
    <property type="protein sequence ID" value="KAK5632726.1"/>
    <property type="molecule type" value="Genomic_DNA"/>
</dbReference>
<proteinExistence type="predicted"/>
<sequence length="340" mass="34583">MRHRTGARVGPVSFADQAPEATAPPASTSAAGVQTLATVTTAADSGRANETPASPAAEQAAFDEAVATSVDDVAAPVQSGITESDLEQAVPDAETCLTKVDAQNEKLQLSLDSLRQGLESVELVLSYFNKDLAKVKAEAQHATVEASKEQEACSAGDENVKALVALSGEPCLDNSVHAPDKRVNGSLTGLAHDQGDGQGDVLDGNSTGLAYDQSNGITRSSIGLVHGEVGDGATGSSTSLVHGQGDGFNISSTGPANGEEANVTAGGGLDIPAQIGNGSLERAVRNRLRIVSCISVTTILITASALKAAGYASRDIQWSITFEVMIATICLSPAFIGAIA</sequence>
<feature type="transmembrane region" description="Helical" evidence="2">
    <location>
        <begin position="316"/>
        <end position="339"/>
    </location>
</feature>
<dbReference type="Proteomes" id="UP001305414">
    <property type="component" value="Unassembled WGS sequence"/>
</dbReference>
<keyword evidence="4" id="KW-1185">Reference proteome</keyword>